<keyword evidence="5 7" id="KW-0732">Signal</keyword>
<accession>A0ABM0SFM3</accession>
<feature type="chain" id="PRO_5045940791" description="Neuromedin-S" evidence="7">
    <location>
        <begin position="27"/>
        <end position="138"/>
    </location>
</feature>
<evidence type="ECO:0000256" key="1">
    <source>
        <dbReference type="ARBA" id="ARBA00004613"/>
    </source>
</evidence>
<comment type="similarity">
    <text evidence="2">Belongs to the NmU family.</text>
</comment>
<evidence type="ECO:0000256" key="7">
    <source>
        <dbReference type="SAM" id="SignalP"/>
    </source>
</evidence>
<reference evidence="9" key="1">
    <citation type="submission" date="2025-08" db="UniProtKB">
        <authorList>
            <consortium name="RefSeq"/>
        </authorList>
    </citation>
    <scope>IDENTIFICATION</scope>
</reference>
<keyword evidence="4" id="KW-0964">Secreted</keyword>
<dbReference type="PROSITE" id="PS00967">
    <property type="entry name" value="NMU"/>
    <property type="match status" value="1"/>
</dbReference>
<evidence type="ECO:0000256" key="2">
    <source>
        <dbReference type="ARBA" id="ARBA00009957"/>
    </source>
</evidence>
<comment type="subcellular location">
    <subcellularLocation>
        <location evidence="1">Secreted</location>
    </subcellularLocation>
</comment>
<proteinExistence type="inferred from homology"/>
<organism evidence="8 9">
    <name type="scientific">Galeopterus variegatus</name>
    <name type="common">Malayan flying lemur</name>
    <name type="synonym">Cynocephalus variegatus</name>
    <dbReference type="NCBI Taxonomy" id="482537"/>
    <lineage>
        <taxon>Eukaryota</taxon>
        <taxon>Metazoa</taxon>
        <taxon>Chordata</taxon>
        <taxon>Craniata</taxon>
        <taxon>Vertebrata</taxon>
        <taxon>Euteleostomi</taxon>
        <taxon>Mammalia</taxon>
        <taxon>Eutheria</taxon>
        <taxon>Euarchontoglires</taxon>
        <taxon>Dermoptera</taxon>
        <taxon>Cynocephalidae</taxon>
        <taxon>Galeopterus</taxon>
    </lineage>
</organism>
<keyword evidence="8" id="KW-1185">Reference proteome</keyword>
<gene>
    <name evidence="9" type="primary">NMS</name>
</gene>
<evidence type="ECO:0000313" key="8">
    <source>
        <dbReference type="Proteomes" id="UP000694923"/>
    </source>
</evidence>
<evidence type="ECO:0000313" key="9">
    <source>
        <dbReference type="RefSeq" id="XP_008591664.1"/>
    </source>
</evidence>
<dbReference type="PANTHER" id="PTHR32414">
    <property type="entry name" value="NEUROMEDIN-S"/>
    <property type="match status" value="1"/>
</dbReference>
<name>A0ABM0SFM3_GALVR</name>
<evidence type="ECO:0000256" key="6">
    <source>
        <dbReference type="ARBA" id="ARBA00022815"/>
    </source>
</evidence>
<dbReference type="Proteomes" id="UP000694923">
    <property type="component" value="Unplaced"/>
</dbReference>
<keyword evidence="6" id="KW-0027">Amidation</keyword>
<dbReference type="PANTHER" id="PTHR32414:SF2">
    <property type="entry name" value="NEUROMEDIN-S"/>
    <property type="match status" value="1"/>
</dbReference>
<dbReference type="GeneID" id="103609071"/>
<dbReference type="InterPro" id="IPR043253">
    <property type="entry name" value="NmS"/>
</dbReference>
<evidence type="ECO:0000256" key="5">
    <source>
        <dbReference type="ARBA" id="ARBA00022729"/>
    </source>
</evidence>
<feature type="signal peptide" evidence="7">
    <location>
        <begin position="1"/>
        <end position="26"/>
    </location>
</feature>
<protein>
    <recommendedName>
        <fullName evidence="3">Neuromedin-S</fullName>
    </recommendedName>
</protein>
<evidence type="ECO:0000256" key="4">
    <source>
        <dbReference type="ARBA" id="ARBA00022525"/>
    </source>
</evidence>
<sequence>MKHLLYQYPFILAIYCFCMLQTPSSGFPQPSADLPDGLDIVQLEWLAHCLSQWKTLSSQPKGKQDTYKRFLFHYSRTREPAHPVKTGSPPVHPSVSLAAKLADRRMKRFLRRDHTATWGRPFFLFRPRNGRSIEDKAR</sequence>
<evidence type="ECO:0000256" key="3">
    <source>
        <dbReference type="ARBA" id="ARBA00013514"/>
    </source>
</evidence>
<dbReference type="RefSeq" id="XP_008591664.1">
    <property type="nucleotide sequence ID" value="XM_008593442.1"/>
</dbReference>
<dbReference type="InterPro" id="IPR018070">
    <property type="entry name" value="Neuromedin-U_amidation-site"/>
</dbReference>